<organism evidence="2 3">
    <name type="scientific">Solanum commersonii</name>
    <name type="common">Commerson's wild potato</name>
    <name type="synonym">Commerson's nightshade</name>
    <dbReference type="NCBI Taxonomy" id="4109"/>
    <lineage>
        <taxon>Eukaryota</taxon>
        <taxon>Viridiplantae</taxon>
        <taxon>Streptophyta</taxon>
        <taxon>Embryophyta</taxon>
        <taxon>Tracheophyta</taxon>
        <taxon>Spermatophyta</taxon>
        <taxon>Magnoliopsida</taxon>
        <taxon>eudicotyledons</taxon>
        <taxon>Gunneridae</taxon>
        <taxon>Pentapetalae</taxon>
        <taxon>asterids</taxon>
        <taxon>lamiids</taxon>
        <taxon>Solanales</taxon>
        <taxon>Solanaceae</taxon>
        <taxon>Solanoideae</taxon>
        <taxon>Solaneae</taxon>
        <taxon>Solanum</taxon>
    </lineage>
</organism>
<proteinExistence type="predicted"/>
<dbReference type="AlphaFoldDB" id="A0A9J5WXR5"/>
<accession>A0A9J5WXR5</accession>
<sequence length="91" mass="10034">MAVLSTISERLFEGDLPEGRGPESCILAAGAELVAVQSLASLRCDSQPTLLEQELRSPDQVTQRGQPLFDQTPKSFDVESVKEEEKEFLLK</sequence>
<evidence type="ECO:0000313" key="3">
    <source>
        <dbReference type="Proteomes" id="UP000824120"/>
    </source>
</evidence>
<gene>
    <name evidence="2" type="ORF">H5410_050395</name>
</gene>
<comment type="caution">
    <text evidence="2">The sequence shown here is derived from an EMBL/GenBank/DDBJ whole genome shotgun (WGS) entry which is preliminary data.</text>
</comment>
<dbReference type="EMBL" id="JACXVP010000010">
    <property type="protein sequence ID" value="KAG5579768.1"/>
    <property type="molecule type" value="Genomic_DNA"/>
</dbReference>
<feature type="region of interest" description="Disordered" evidence="1">
    <location>
        <begin position="53"/>
        <end position="80"/>
    </location>
</feature>
<keyword evidence="3" id="KW-1185">Reference proteome</keyword>
<evidence type="ECO:0000313" key="2">
    <source>
        <dbReference type="EMBL" id="KAG5579768.1"/>
    </source>
</evidence>
<name>A0A9J5WXR5_SOLCO</name>
<evidence type="ECO:0000256" key="1">
    <source>
        <dbReference type="SAM" id="MobiDB-lite"/>
    </source>
</evidence>
<protein>
    <submittedName>
        <fullName evidence="2">Uncharacterized protein</fullName>
    </submittedName>
</protein>
<dbReference type="Proteomes" id="UP000824120">
    <property type="component" value="Chromosome 10"/>
</dbReference>
<reference evidence="2 3" key="1">
    <citation type="submission" date="2020-09" db="EMBL/GenBank/DDBJ databases">
        <title>De no assembly of potato wild relative species, Solanum commersonii.</title>
        <authorList>
            <person name="Cho K."/>
        </authorList>
    </citation>
    <scope>NUCLEOTIDE SEQUENCE [LARGE SCALE GENOMIC DNA]</scope>
    <source>
        <strain evidence="2">LZ3.2</strain>
        <tissue evidence="2">Leaf</tissue>
    </source>
</reference>
<dbReference type="OrthoDB" id="1322553at2759"/>